<dbReference type="RefSeq" id="WP_169507075.1">
    <property type="nucleotide sequence ID" value="NZ_CP051860.2"/>
</dbReference>
<evidence type="ECO:0000313" key="1">
    <source>
        <dbReference type="EMBL" id="QJP88537.1"/>
    </source>
</evidence>
<gene>
    <name evidence="1" type="ORF">HIR78_11060</name>
</gene>
<protein>
    <submittedName>
        <fullName evidence="1">Uncharacterized protein</fullName>
    </submittedName>
</protein>
<dbReference type="AlphaFoldDB" id="A0A6M3ZBV2"/>
<dbReference type="EMBL" id="CP052842">
    <property type="protein sequence ID" value="QJP88537.1"/>
    <property type="molecule type" value="Genomic_DNA"/>
</dbReference>
<organism evidence="1">
    <name type="scientific">Bacillus subtilis (strain 168)</name>
    <dbReference type="NCBI Taxonomy" id="224308"/>
    <lineage>
        <taxon>Bacteria</taxon>
        <taxon>Bacillati</taxon>
        <taxon>Bacillota</taxon>
        <taxon>Bacilli</taxon>
        <taxon>Bacillales</taxon>
        <taxon>Bacillaceae</taxon>
        <taxon>Bacillus</taxon>
    </lineage>
</organism>
<name>A0A6M3ZBV2_BACSU</name>
<sequence length="73" mass="8711">MTQIYACFLNGKLYGCGDIEYMNDLFRDYVVYCEMYGRDDCTFRITTKEKARRLVINETIYENNEALKRLEGE</sequence>
<reference evidence="1" key="1">
    <citation type="submission" date="2020-04" db="EMBL/GenBank/DDBJ databases">
        <title>Phage recombination drives evolution of spore-forming Bacilli.</title>
        <authorList>
            <person name="Dragos A."/>
            <person name="Kovacs A.T."/>
        </authorList>
    </citation>
    <scope>NUCLEOTIDE SEQUENCE</scope>
    <source>
        <strain evidence="1">168</strain>
    </source>
</reference>
<accession>A0A6M3ZBV2</accession>
<proteinExistence type="predicted"/>